<keyword evidence="4" id="KW-1185">Reference proteome</keyword>
<dbReference type="Gene3D" id="3.30.1520.10">
    <property type="entry name" value="Phox-like domain"/>
    <property type="match status" value="1"/>
</dbReference>
<dbReference type="InterPro" id="IPR036871">
    <property type="entry name" value="PX_dom_sf"/>
</dbReference>
<evidence type="ECO:0000259" key="2">
    <source>
        <dbReference type="PROSITE" id="PS50195"/>
    </source>
</evidence>
<dbReference type="InParanoid" id="A0A7M7PSX0"/>
<dbReference type="EnsemblMetazoa" id="XM_031000388">
    <property type="protein sequence ID" value="XP_030856248"/>
    <property type="gene ID" value="LOC580653"/>
</dbReference>
<dbReference type="Pfam" id="PF00787">
    <property type="entry name" value="PX"/>
    <property type="match status" value="1"/>
</dbReference>
<dbReference type="GO" id="GO:0005886">
    <property type="term" value="C:plasma membrane"/>
    <property type="evidence" value="ECO:0000318"/>
    <property type="project" value="GO_Central"/>
</dbReference>
<dbReference type="PANTHER" id="PTHR46596">
    <property type="entry name" value="SORTING NEXIN-4"/>
    <property type="match status" value="1"/>
</dbReference>
<dbReference type="KEGG" id="spu:580653"/>
<dbReference type="GeneID" id="580653"/>
<dbReference type="OMA" id="LQKSGHY"/>
<dbReference type="CDD" id="cd06864">
    <property type="entry name" value="PX_SNX4"/>
    <property type="match status" value="1"/>
</dbReference>
<proteinExistence type="inferred from homology"/>
<reference evidence="3" key="2">
    <citation type="submission" date="2021-01" db="UniProtKB">
        <authorList>
            <consortium name="EnsemblMetazoa"/>
        </authorList>
    </citation>
    <scope>IDENTIFICATION</scope>
</reference>
<comment type="similarity">
    <text evidence="1">Belongs to the sorting nexin family.</text>
</comment>
<dbReference type="InterPro" id="IPR034783">
    <property type="entry name" value="SNX4"/>
</dbReference>
<dbReference type="GO" id="GO:2000786">
    <property type="term" value="P:positive regulation of autophagosome assembly"/>
    <property type="evidence" value="ECO:0000318"/>
    <property type="project" value="GO_Central"/>
</dbReference>
<dbReference type="InterPro" id="IPR037430">
    <property type="entry name" value="SNX4_BAR"/>
</dbReference>
<organism evidence="3 4">
    <name type="scientific">Strongylocentrotus purpuratus</name>
    <name type="common">Purple sea urchin</name>
    <dbReference type="NCBI Taxonomy" id="7668"/>
    <lineage>
        <taxon>Eukaryota</taxon>
        <taxon>Metazoa</taxon>
        <taxon>Echinodermata</taxon>
        <taxon>Eleutherozoa</taxon>
        <taxon>Echinozoa</taxon>
        <taxon>Echinoidea</taxon>
        <taxon>Euechinoidea</taxon>
        <taxon>Echinacea</taxon>
        <taxon>Camarodonta</taxon>
        <taxon>Echinidea</taxon>
        <taxon>Strongylocentrotidae</taxon>
        <taxon>Strongylocentrotus</taxon>
    </lineage>
</organism>
<feature type="domain" description="PX" evidence="2">
    <location>
        <begin position="50"/>
        <end position="188"/>
    </location>
</feature>
<dbReference type="OrthoDB" id="289314at2759"/>
<dbReference type="AlphaFoldDB" id="A0A7M7PSX0"/>
<dbReference type="GO" id="GO:0032266">
    <property type="term" value="F:phosphatidylinositol-3-phosphate binding"/>
    <property type="evidence" value="ECO:0000318"/>
    <property type="project" value="GO_Central"/>
</dbReference>
<dbReference type="InterPro" id="IPR027267">
    <property type="entry name" value="AH/BAR_dom_sf"/>
</dbReference>
<accession>A0A7M7PSX0</accession>
<dbReference type="GO" id="GO:0031201">
    <property type="term" value="C:SNARE complex"/>
    <property type="evidence" value="ECO:0000318"/>
    <property type="project" value="GO_Central"/>
</dbReference>
<evidence type="ECO:0000313" key="3">
    <source>
        <dbReference type="EnsemblMetazoa" id="XP_030856248"/>
    </source>
</evidence>
<dbReference type="GO" id="GO:0015031">
    <property type="term" value="P:protein transport"/>
    <property type="evidence" value="ECO:0000318"/>
    <property type="project" value="GO_Central"/>
</dbReference>
<dbReference type="InterPro" id="IPR034902">
    <property type="entry name" value="PX_SNX4"/>
</dbReference>
<evidence type="ECO:0000256" key="1">
    <source>
        <dbReference type="ARBA" id="ARBA00010883"/>
    </source>
</evidence>
<sequence length="451" mass="52253">MASARDETFEPSYDSGLIPDISHASNSSTLLEIMKNHSKDGSLLEVVEINVTEQEKRTGNAAMGIKDVYTVYLVETWGRMQFESRVKDNSNIAKLTMDSSSLWRRYSEFELLRNYLVVTFPHVVLPPLPEKRMMAMWQQLATVDNFDADFVERRRVALEGFLQRVAAHPLLCQDELFHGFLQDAEGWKERVHSTGFQIKQDSRLKSLSASFRLKKPNRQFEELKNYATELQNNVTSILKIRSRLSDRLYGLHKIHGNYGRVFSEWSGIEQEMGDGLQSAGHHMDVYKDYIDDYMAEEEQIADQLKEYIYFADSLKAVCRKQEIMQFELERCEDLLSSKKLQKDQLTGKAPQKVFSFRGMTSKLFGQENAETKESKANLISDQITDAEDAVERSKQNILDFTDNALKEVDRFKRQKSRDLKEIFISYAVLQIKMAKRGITVWTNTKECFDKM</sequence>
<name>A0A7M7PSX0_STRPU</name>
<dbReference type="Gene3D" id="1.20.1270.60">
    <property type="entry name" value="Arfaptin homology (AH) domain/BAR domain"/>
    <property type="match status" value="1"/>
</dbReference>
<dbReference type="CDD" id="cd07622">
    <property type="entry name" value="BAR_SNX4"/>
    <property type="match status" value="1"/>
</dbReference>
<dbReference type="CTD" id="8723"/>
<dbReference type="RefSeq" id="XP_030856248.1">
    <property type="nucleotide sequence ID" value="XM_031000388.1"/>
</dbReference>
<dbReference type="Proteomes" id="UP000007110">
    <property type="component" value="Unassembled WGS sequence"/>
</dbReference>
<dbReference type="GO" id="GO:0031901">
    <property type="term" value="C:early endosome membrane"/>
    <property type="evidence" value="ECO:0000318"/>
    <property type="project" value="GO_Central"/>
</dbReference>
<dbReference type="SUPFAM" id="SSF64268">
    <property type="entry name" value="PX domain"/>
    <property type="match status" value="1"/>
</dbReference>
<dbReference type="InterPro" id="IPR001683">
    <property type="entry name" value="PX_dom"/>
</dbReference>
<reference evidence="4" key="1">
    <citation type="submission" date="2015-02" db="EMBL/GenBank/DDBJ databases">
        <title>Genome sequencing for Strongylocentrotus purpuratus.</title>
        <authorList>
            <person name="Murali S."/>
            <person name="Liu Y."/>
            <person name="Vee V."/>
            <person name="English A."/>
            <person name="Wang M."/>
            <person name="Skinner E."/>
            <person name="Han Y."/>
            <person name="Muzny D.M."/>
            <person name="Worley K.C."/>
            <person name="Gibbs R.A."/>
        </authorList>
    </citation>
    <scope>NUCLEOTIDE SEQUENCE</scope>
</reference>
<dbReference type="PANTHER" id="PTHR46596:SF1">
    <property type="entry name" value="SORTING NEXIN-4"/>
    <property type="match status" value="1"/>
</dbReference>
<dbReference type="SMART" id="SM00312">
    <property type="entry name" value="PX"/>
    <property type="match status" value="1"/>
</dbReference>
<dbReference type="PROSITE" id="PS50195">
    <property type="entry name" value="PX"/>
    <property type="match status" value="1"/>
</dbReference>
<evidence type="ECO:0000313" key="4">
    <source>
        <dbReference type="Proteomes" id="UP000007110"/>
    </source>
</evidence>
<protein>
    <recommendedName>
        <fullName evidence="2">PX domain-containing protein</fullName>
    </recommendedName>
</protein>